<keyword evidence="8" id="KW-1185">Reference proteome</keyword>
<dbReference type="UniPathway" id="UPA00378"/>
<evidence type="ECO:0000313" key="7">
    <source>
        <dbReference type="EMBL" id="KAG5182254.1"/>
    </source>
</evidence>
<gene>
    <name evidence="7" type="ORF">JKP88DRAFT_319490</name>
</gene>
<sequence length="295" mass="32552">MTELHQLASAGWICLTFLCMVVTMIPALESMSEHGKLLSGSGGTAIWWQRLSVPKRLFAHFYVAGFVFVTMVVAWHSPQARACLLPTQHSPASMNTGTCRLKSDVLVVALLFQAHLARRVCECLYVHRWGRARMHAAAYAVGIAHYALAAFTLAVELPAGADSKQVTSHKDTPVGIIIAQLAGVLLFLAANAGQNAAHRHLASLKPDTRAGTDTASYRIPTAGLFSEVSCPHYFWEIALYASFVMITGGQVCSVVLMLVWVITNLSINAAHMHAWYWSHLKDYPVRRRRLVPFLW</sequence>
<dbReference type="AlphaFoldDB" id="A0A835Z372"/>
<evidence type="ECO:0000256" key="1">
    <source>
        <dbReference type="ARBA" id="ARBA00004127"/>
    </source>
</evidence>
<name>A0A835Z372_9STRA</name>
<feature type="transmembrane region" description="Helical" evidence="5">
    <location>
        <begin position="136"/>
        <end position="154"/>
    </location>
</feature>
<evidence type="ECO:0000259" key="6">
    <source>
        <dbReference type="Pfam" id="PF02544"/>
    </source>
</evidence>
<dbReference type="OrthoDB" id="186459at2759"/>
<feature type="transmembrane region" description="Helical" evidence="5">
    <location>
        <begin position="237"/>
        <end position="262"/>
    </location>
</feature>
<dbReference type="Pfam" id="PF02544">
    <property type="entry name" value="Steroid_dh"/>
    <property type="match status" value="1"/>
</dbReference>
<keyword evidence="2 5" id="KW-0812">Transmembrane</keyword>
<dbReference type="PANTHER" id="PTHR14624">
    <property type="entry name" value="DFG10 PROTEIN"/>
    <property type="match status" value="1"/>
</dbReference>
<keyword evidence="3 5" id="KW-1133">Transmembrane helix</keyword>
<evidence type="ECO:0000256" key="3">
    <source>
        <dbReference type="ARBA" id="ARBA00022989"/>
    </source>
</evidence>
<dbReference type="GO" id="GO:0005783">
    <property type="term" value="C:endoplasmic reticulum"/>
    <property type="evidence" value="ECO:0007669"/>
    <property type="project" value="TreeGrafter"/>
</dbReference>
<evidence type="ECO:0000256" key="5">
    <source>
        <dbReference type="SAM" id="Phobius"/>
    </source>
</evidence>
<reference evidence="7" key="1">
    <citation type="submission" date="2021-02" db="EMBL/GenBank/DDBJ databases">
        <title>First Annotated Genome of the Yellow-green Alga Tribonema minus.</title>
        <authorList>
            <person name="Mahan K.M."/>
        </authorList>
    </citation>
    <scope>NUCLEOTIDE SEQUENCE</scope>
    <source>
        <strain evidence="7">UTEX B ZZ1240</strain>
    </source>
</reference>
<comment type="subcellular location">
    <subcellularLocation>
        <location evidence="1">Endomembrane system</location>
        <topology evidence="1">Multi-pass membrane protein</topology>
    </subcellularLocation>
</comment>
<organism evidence="7 8">
    <name type="scientific">Tribonema minus</name>
    <dbReference type="NCBI Taxonomy" id="303371"/>
    <lineage>
        <taxon>Eukaryota</taxon>
        <taxon>Sar</taxon>
        <taxon>Stramenopiles</taxon>
        <taxon>Ochrophyta</taxon>
        <taxon>PX clade</taxon>
        <taxon>Xanthophyceae</taxon>
        <taxon>Tribonematales</taxon>
        <taxon>Tribonemataceae</taxon>
        <taxon>Tribonema</taxon>
    </lineage>
</organism>
<feature type="transmembrane region" description="Helical" evidence="5">
    <location>
        <begin position="174"/>
        <end position="193"/>
    </location>
</feature>
<dbReference type="PROSITE" id="PS50244">
    <property type="entry name" value="S5A_REDUCTASE"/>
    <property type="match status" value="1"/>
</dbReference>
<dbReference type="GO" id="GO:0006488">
    <property type="term" value="P:dolichol-linked oligosaccharide biosynthetic process"/>
    <property type="evidence" value="ECO:0007669"/>
    <property type="project" value="InterPro"/>
</dbReference>
<evidence type="ECO:0000256" key="4">
    <source>
        <dbReference type="ARBA" id="ARBA00023136"/>
    </source>
</evidence>
<accession>A0A835Z372</accession>
<evidence type="ECO:0000313" key="8">
    <source>
        <dbReference type="Proteomes" id="UP000664859"/>
    </source>
</evidence>
<feature type="transmembrane region" description="Helical" evidence="5">
    <location>
        <begin position="57"/>
        <end position="75"/>
    </location>
</feature>
<dbReference type="Proteomes" id="UP000664859">
    <property type="component" value="Unassembled WGS sequence"/>
</dbReference>
<dbReference type="InterPro" id="IPR001104">
    <property type="entry name" value="3-oxo-5_a-steroid_4-DH_C"/>
</dbReference>
<evidence type="ECO:0000256" key="2">
    <source>
        <dbReference type="ARBA" id="ARBA00022692"/>
    </source>
</evidence>
<feature type="transmembrane region" description="Helical" evidence="5">
    <location>
        <begin position="7"/>
        <end position="28"/>
    </location>
</feature>
<dbReference type="GO" id="GO:0003865">
    <property type="term" value="F:3-oxo-5-alpha-steroid 4-dehydrogenase activity"/>
    <property type="evidence" value="ECO:0007669"/>
    <property type="project" value="TreeGrafter"/>
</dbReference>
<dbReference type="PANTHER" id="PTHR14624:SF0">
    <property type="entry name" value="POLYPRENOL REDUCTASE"/>
    <property type="match status" value="1"/>
</dbReference>
<keyword evidence="4 5" id="KW-0472">Membrane</keyword>
<proteinExistence type="predicted"/>
<dbReference type="GO" id="GO:0016095">
    <property type="term" value="P:polyprenol catabolic process"/>
    <property type="evidence" value="ECO:0007669"/>
    <property type="project" value="TreeGrafter"/>
</dbReference>
<feature type="domain" description="3-oxo-5-alpha-steroid 4-dehydrogenase C-terminal" evidence="6">
    <location>
        <begin position="180"/>
        <end position="295"/>
    </location>
</feature>
<protein>
    <submittedName>
        <fullName evidence="7">3-oxo-5-alpha-steroid 4-dehydrogenase-domain-containing protein</fullName>
    </submittedName>
</protein>
<dbReference type="InterPro" id="IPR039698">
    <property type="entry name" value="Dfg10/SRD5A3"/>
</dbReference>
<dbReference type="EMBL" id="JAFCMP010000257">
    <property type="protein sequence ID" value="KAG5182254.1"/>
    <property type="molecule type" value="Genomic_DNA"/>
</dbReference>
<comment type="caution">
    <text evidence="7">The sequence shown here is derived from an EMBL/GenBank/DDBJ whole genome shotgun (WGS) entry which is preliminary data.</text>
</comment>